<comment type="caution">
    <text evidence="2">The sequence shown here is derived from an EMBL/GenBank/DDBJ whole genome shotgun (WGS) entry which is preliminary data.</text>
</comment>
<dbReference type="Gene3D" id="2.40.30.10">
    <property type="entry name" value="Translation factors"/>
    <property type="match status" value="1"/>
</dbReference>
<dbReference type="PROSITE" id="PS51384">
    <property type="entry name" value="FAD_FR"/>
    <property type="match status" value="1"/>
</dbReference>
<dbReference type="CDD" id="cd06193">
    <property type="entry name" value="siderophore_interacting"/>
    <property type="match status" value="1"/>
</dbReference>
<proteinExistence type="predicted"/>
<gene>
    <name evidence="2" type="ORF">BC739_001332</name>
</gene>
<evidence type="ECO:0000259" key="1">
    <source>
        <dbReference type="PROSITE" id="PS51384"/>
    </source>
</evidence>
<dbReference type="PANTHER" id="PTHR30157:SF0">
    <property type="entry name" value="NADPH-DEPENDENT FERRIC-CHELATE REDUCTASE"/>
    <property type="match status" value="1"/>
</dbReference>
<reference evidence="2 3" key="1">
    <citation type="submission" date="2020-08" db="EMBL/GenBank/DDBJ databases">
        <title>Genomic Encyclopedia of Archaeal and Bacterial Type Strains, Phase II (KMG-II): from individual species to whole genera.</title>
        <authorList>
            <person name="Goeker M."/>
        </authorList>
    </citation>
    <scope>NUCLEOTIDE SEQUENCE [LARGE SCALE GENOMIC DNA]</scope>
    <source>
        <strain evidence="2 3">DSM 43850</strain>
    </source>
</reference>
<evidence type="ECO:0000313" key="3">
    <source>
        <dbReference type="Proteomes" id="UP000517916"/>
    </source>
</evidence>
<dbReference type="RefSeq" id="WP_182836610.1">
    <property type="nucleotide sequence ID" value="NZ_BAAABQ010000079.1"/>
</dbReference>
<dbReference type="InterPro" id="IPR039261">
    <property type="entry name" value="FNR_nucleotide-bd"/>
</dbReference>
<keyword evidence="3" id="KW-1185">Reference proteome</keyword>
<feature type="domain" description="FAD-binding FR-type" evidence="1">
    <location>
        <begin position="14"/>
        <end position="139"/>
    </location>
</feature>
<sequence>MATSKSATLEVEPFLHFDAEVLATLPIGESLVRVTFGGPGLREVTTCGPDQRIKIFLPRAGETSPRVPTGPDWYARYRDMPERERPVMRTYTIRSARPGQIDVDFVRHGDTGPASSWAGGAAPGDRAVIWAPNARFTDYAEGSRMGSDYAPPADTTWQLIAGDETALPAIGGIVEGLAEGERALVFLEVPTEADRQQWQTAGDVSVTWLPRNGVHAGGGSALLAAVRAAQLPEGPGYAWLAGESGLVRGLRRHLVGERGVDRKRIYFCGYWRQGKSEDAPHEPVGSED</sequence>
<dbReference type="InterPro" id="IPR013113">
    <property type="entry name" value="SIP_FAD-bd"/>
</dbReference>
<dbReference type="Proteomes" id="UP000517916">
    <property type="component" value="Unassembled WGS sequence"/>
</dbReference>
<dbReference type="Gene3D" id="3.40.50.80">
    <property type="entry name" value="Nucleotide-binding domain of ferredoxin-NADP reductase (FNR) module"/>
    <property type="match status" value="1"/>
</dbReference>
<dbReference type="InterPro" id="IPR007037">
    <property type="entry name" value="SIP_rossman_dom"/>
</dbReference>
<dbReference type="SUPFAM" id="SSF63380">
    <property type="entry name" value="Riboflavin synthase domain-like"/>
    <property type="match status" value="1"/>
</dbReference>
<dbReference type="InterPro" id="IPR017938">
    <property type="entry name" value="Riboflavin_synthase-like_b-brl"/>
</dbReference>
<dbReference type="InterPro" id="IPR039374">
    <property type="entry name" value="SIP_fam"/>
</dbReference>
<dbReference type="InterPro" id="IPR017927">
    <property type="entry name" value="FAD-bd_FR_type"/>
</dbReference>
<dbReference type="Pfam" id="PF08021">
    <property type="entry name" value="FAD_binding_9"/>
    <property type="match status" value="1"/>
</dbReference>
<evidence type="ECO:0000313" key="2">
    <source>
        <dbReference type="EMBL" id="MBA8924135.1"/>
    </source>
</evidence>
<dbReference type="PANTHER" id="PTHR30157">
    <property type="entry name" value="FERRIC REDUCTASE, NADPH-DEPENDENT"/>
    <property type="match status" value="1"/>
</dbReference>
<dbReference type="Pfam" id="PF04954">
    <property type="entry name" value="SIP"/>
    <property type="match status" value="1"/>
</dbReference>
<dbReference type="EMBL" id="JACJID010000001">
    <property type="protein sequence ID" value="MBA8924135.1"/>
    <property type="molecule type" value="Genomic_DNA"/>
</dbReference>
<organism evidence="2 3">
    <name type="scientific">Kutzneria viridogrisea</name>
    <dbReference type="NCBI Taxonomy" id="47990"/>
    <lineage>
        <taxon>Bacteria</taxon>
        <taxon>Bacillati</taxon>
        <taxon>Actinomycetota</taxon>
        <taxon>Actinomycetes</taxon>
        <taxon>Pseudonocardiales</taxon>
        <taxon>Pseudonocardiaceae</taxon>
        <taxon>Kutzneria</taxon>
    </lineage>
</organism>
<protein>
    <submittedName>
        <fullName evidence="2">NADPH-dependent ferric siderophore reductase</fullName>
    </submittedName>
</protein>
<accession>A0ABR6BBE0</accession>
<name>A0ABR6BBE0_9PSEU</name>